<sequence length="88" mass="9326">MAGVAAQASTKGGAGTAGWVMLAGELMRLSQALSELHQARGEAQRATAVLEHARASQAKQPKPSRADQTHQVQQAHQVKPQRETGFGR</sequence>
<organism evidence="2 3">
    <name type="scientific">Candidatus Neomicrothrix parvicella RN1</name>
    <dbReference type="NCBI Taxonomy" id="1229780"/>
    <lineage>
        <taxon>Bacteria</taxon>
        <taxon>Bacillati</taxon>
        <taxon>Actinomycetota</taxon>
        <taxon>Acidimicrobiia</taxon>
        <taxon>Acidimicrobiales</taxon>
        <taxon>Microthrixaceae</taxon>
        <taxon>Candidatus Neomicrothrix</taxon>
    </lineage>
</organism>
<dbReference type="STRING" id="1229780.BN381_310096"/>
<dbReference type="HOGENOM" id="CLU_2463358_0_0_11"/>
<dbReference type="AlphaFoldDB" id="R4Z006"/>
<dbReference type="Proteomes" id="UP000018291">
    <property type="component" value="Unassembled WGS sequence"/>
</dbReference>
<feature type="region of interest" description="Disordered" evidence="1">
    <location>
        <begin position="44"/>
        <end position="88"/>
    </location>
</feature>
<accession>R4Z006</accession>
<protein>
    <submittedName>
        <fullName evidence="2">Uncharacterized protein</fullName>
    </submittedName>
</protein>
<keyword evidence="3" id="KW-1185">Reference proteome</keyword>
<comment type="caution">
    <text evidence="2">The sequence shown here is derived from an EMBL/GenBank/DDBJ whole genome shotgun (WGS) entry which is preliminary data.</text>
</comment>
<evidence type="ECO:0000313" key="3">
    <source>
        <dbReference type="Proteomes" id="UP000018291"/>
    </source>
</evidence>
<evidence type="ECO:0000256" key="1">
    <source>
        <dbReference type="SAM" id="MobiDB-lite"/>
    </source>
</evidence>
<name>R4Z006_9ACTN</name>
<proteinExistence type="predicted"/>
<dbReference type="EMBL" id="CANL01000025">
    <property type="protein sequence ID" value="CCM64000.1"/>
    <property type="molecule type" value="Genomic_DNA"/>
</dbReference>
<reference evidence="2 3" key="1">
    <citation type="journal article" date="2013" name="ISME J.">
        <title>Metabolic model for the filamentous 'Candidatus Microthrix parvicella' based on genomic and metagenomic analyses.</title>
        <authorList>
            <person name="Jon McIlroy S."/>
            <person name="Kristiansen R."/>
            <person name="Albertsen M."/>
            <person name="Michael Karst S."/>
            <person name="Rossetti S."/>
            <person name="Lund Nielsen J."/>
            <person name="Tandoi V."/>
            <person name="James Seviour R."/>
            <person name="Nielsen P.H."/>
        </authorList>
    </citation>
    <scope>NUCLEOTIDE SEQUENCE [LARGE SCALE GENOMIC DNA]</scope>
    <source>
        <strain evidence="2 3">RN1</strain>
    </source>
</reference>
<gene>
    <name evidence="2" type="ORF">BN381_310096</name>
</gene>
<evidence type="ECO:0000313" key="2">
    <source>
        <dbReference type="EMBL" id="CCM64000.1"/>
    </source>
</evidence>